<dbReference type="SUPFAM" id="SSF81296">
    <property type="entry name" value="E set domains"/>
    <property type="match status" value="1"/>
</dbReference>
<dbReference type="GO" id="GO:0008270">
    <property type="term" value="F:zinc ion binding"/>
    <property type="evidence" value="ECO:0007669"/>
    <property type="project" value="UniProtKB-KW"/>
</dbReference>
<protein>
    <recommendedName>
        <fullName evidence="5">RCR-type E3 ubiquitin transferase</fullName>
        <ecNumber evidence="5">2.3.2.33</ecNumber>
    </recommendedName>
</protein>
<dbReference type="SUPFAM" id="SSF57850">
    <property type="entry name" value="RING/U-box"/>
    <property type="match status" value="1"/>
</dbReference>
<feature type="region of interest" description="Disordered" evidence="16">
    <location>
        <begin position="3388"/>
        <end position="3422"/>
    </location>
</feature>
<keyword evidence="8" id="KW-0677">Repeat</keyword>
<evidence type="ECO:0000256" key="14">
    <source>
        <dbReference type="PROSITE-ProRule" id="PRU00175"/>
    </source>
</evidence>
<dbReference type="GO" id="GO:0005634">
    <property type="term" value="C:nucleus"/>
    <property type="evidence" value="ECO:0007669"/>
    <property type="project" value="TreeGrafter"/>
</dbReference>
<feature type="domain" description="RING-type" evidence="17">
    <location>
        <begin position="4351"/>
        <end position="4402"/>
    </location>
</feature>
<evidence type="ECO:0000256" key="2">
    <source>
        <dbReference type="ARBA" id="ARBA00004489"/>
    </source>
</evidence>
<dbReference type="CDD" id="cd19799">
    <property type="entry name" value="Bbox2_MYCBP2"/>
    <property type="match status" value="1"/>
</dbReference>
<dbReference type="FunFam" id="2.60.120.820:FF:000002">
    <property type="entry name" value="E3 ubiquitin-protein ligase MYCBP2 isoform X1"/>
    <property type="match status" value="1"/>
</dbReference>
<evidence type="ECO:0000256" key="4">
    <source>
        <dbReference type="ARBA" id="ARBA00005415"/>
    </source>
</evidence>
<dbReference type="GO" id="GO:0030424">
    <property type="term" value="C:axon"/>
    <property type="evidence" value="ECO:0007669"/>
    <property type="project" value="UniProtKB-SubCell"/>
</dbReference>
<feature type="non-terminal residue" evidence="19">
    <location>
        <position position="4566"/>
    </location>
</feature>
<keyword evidence="20" id="KW-1185">Reference proteome</keyword>
<feature type="compositionally biased region" description="Basic and acidic residues" evidence="16">
    <location>
        <begin position="2831"/>
        <end position="2846"/>
    </location>
</feature>
<dbReference type="SUPFAM" id="SSF50985">
    <property type="entry name" value="RCC1/BLIP-II"/>
    <property type="match status" value="1"/>
</dbReference>
<dbReference type="Gene3D" id="2.60.40.10">
    <property type="entry name" value="Immunoglobulins"/>
    <property type="match status" value="1"/>
</dbReference>
<dbReference type="Gene3D" id="2.130.10.30">
    <property type="entry name" value="Regulator of chromosome condensation 1/beta-lactamase-inhibitor protein II"/>
    <property type="match status" value="2"/>
</dbReference>
<evidence type="ECO:0000256" key="15">
    <source>
        <dbReference type="PROSITE-ProRule" id="PRU00235"/>
    </source>
</evidence>
<dbReference type="Pfam" id="PF00415">
    <property type="entry name" value="RCC1"/>
    <property type="match status" value="1"/>
</dbReference>
<dbReference type="EC" id="2.3.2.33" evidence="5"/>
<feature type="region of interest" description="Disordered" evidence="16">
    <location>
        <begin position="3312"/>
        <end position="3332"/>
    </location>
</feature>
<dbReference type="InterPro" id="IPR014756">
    <property type="entry name" value="Ig_E-set"/>
</dbReference>
<accession>A0A067RMA5</accession>
<keyword evidence="12" id="KW-0966">Cell projection</keyword>
<dbReference type="InterPro" id="IPR013083">
    <property type="entry name" value="Znf_RING/FYVE/PHD"/>
</dbReference>
<feature type="compositionally biased region" description="Basic and acidic residues" evidence="16">
    <location>
        <begin position="3001"/>
        <end position="3011"/>
    </location>
</feature>
<dbReference type="PROSITE" id="PS00626">
    <property type="entry name" value="RCC1_2"/>
    <property type="match status" value="1"/>
</dbReference>
<keyword evidence="6" id="KW-0808">Transferase</keyword>
<dbReference type="PANTHER" id="PTHR45943:SF1">
    <property type="entry name" value="E3 UBIQUITIN-PROTEIN LIGASE MYCBP2"/>
    <property type="match status" value="1"/>
</dbReference>
<feature type="compositionally biased region" description="Polar residues" evidence="16">
    <location>
        <begin position="2738"/>
        <end position="2770"/>
    </location>
</feature>
<feature type="region of interest" description="Disordered" evidence="16">
    <location>
        <begin position="498"/>
        <end position="517"/>
    </location>
</feature>
<dbReference type="Gene3D" id="2.60.120.260">
    <property type="entry name" value="Galactose-binding domain-like"/>
    <property type="match status" value="1"/>
</dbReference>
<dbReference type="GO" id="GO:0016567">
    <property type="term" value="P:protein ubiquitination"/>
    <property type="evidence" value="ECO:0007669"/>
    <property type="project" value="UniProtKB-UniPathway"/>
</dbReference>
<organism evidence="19 20">
    <name type="scientific">Zootermopsis nevadensis</name>
    <name type="common">Dampwood termite</name>
    <dbReference type="NCBI Taxonomy" id="136037"/>
    <lineage>
        <taxon>Eukaryota</taxon>
        <taxon>Metazoa</taxon>
        <taxon>Ecdysozoa</taxon>
        <taxon>Arthropoda</taxon>
        <taxon>Hexapoda</taxon>
        <taxon>Insecta</taxon>
        <taxon>Pterygota</taxon>
        <taxon>Neoptera</taxon>
        <taxon>Polyneoptera</taxon>
        <taxon>Dictyoptera</taxon>
        <taxon>Blattodea</taxon>
        <taxon>Blattoidea</taxon>
        <taxon>Termitoidae</taxon>
        <taxon>Termopsidae</taxon>
        <taxon>Zootermopsis</taxon>
    </lineage>
</organism>
<feature type="region of interest" description="Disordered" evidence="16">
    <location>
        <begin position="3096"/>
        <end position="3125"/>
    </location>
</feature>
<dbReference type="FunFam" id="3.30.40.10:FF:000078">
    <property type="entry name" value="E3 ubiquitin-protein ligase MYCBP2 isoform X1"/>
    <property type="match status" value="1"/>
</dbReference>
<dbReference type="PROSITE" id="PS50194">
    <property type="entry name" value="FILAMIN_REPEAT"/>
    <property type="match status" value="1"/>
</dbReference>
<feature type="region of interest" description="Disordered" evidence="16">
    <location>
        <begin position="4182"/>
        <end position="4202"/>
    </location>
</feature>
<comment type="catalytic activity">
    <reaction evidence="1">
        <text>[E2 ubiquitin-conjugating enzyme]-S-ubiquitinyl-L-cysteine + [acceptor protein]-L-threonine = [E2 ubiquitin-conjugating enzyme]-L-cysteine + [acceptor protein]-3-O-ubiquitinyl-L-threonine.</text>
        <dbReference type="EC" id="2.3.2.33"/>
    </reaction>
</comment>
<dbReference type="STRING" id="136037.A0A067RMA5"/>
<dbReference type="PANTHER" id="PTHR45943">
    <property type="entry name" value="E3 UBIQUITIN-PROTEIN LIGASE MYCBP2"/>
    <property type="match status" value="1"/>
</dbReference>
<dbReference type="InterPro" id="IPR009091">
    <property type="entry name" value="RCC1/BLIP-II"/>
</dbReference>
<dbReference type="EMBL" id="KK852542">
    <property type="protein sequence ID" value="KDR21725.1"/>
    <property type="molecule type" value="Genomic_DNA"/>
</dbReference>
<dbReference type="CDD" id="cd16463">
    <property type="entry name" value="RING-H2_PHR"/>
    <property type="match status" value="1"/>
</dbReference>
<dbReference type="InterPro" id="IPR004939">
    <property type="entry name" value="APC_su10/DOC_dom"/>
</dbReference>
<feature type="compositionally biased region" description="Low complexity" evidence="16">
    <location>
        <begin position="2706"/>
        <end position="2722"/>
    </location>
</feature>
<dbReference type="SUPFAM" id="SSF49785">
    <property type="entry name" value="Galactose-binding domain-like"/>
    <property type="match status" value="1"/>
</dbReference>
<feature type="compositionally biased region" description="Basic and acidic residues" evidence="16">
    <location>
        <begin position="2946"/>
        <end position="2965"/>
    </location>
</feature>
<dbReference type="InterPro" id="IPR038648">
    <property type="entry name" value="PHR_sf"/>
</dbReference>
<comment type="pathway">
    <text evidence="3">Protein modification; protein ubiquitination.</text>
</comment>
<proteinExistence type="inferred from homology"/>
<feature type="compositionally biased region" description="Basic and acidic residues" evidence="16">
    <location>
        <begin position="2637"/>
        <end position="2652"/>
    </location>
</feature>
<feature type="domain" description="DOC" evidence="18">
    <location>
        <begin position="3659"/>
        <end position="3837"/>
    </location>
</feature>
<comment type="similarity">
    <text evidence="4">Belongs to the RING-Cys relay (RCR) family.</text>
</comment>
<evidence type="ECO:0000259" key="17">
    <source>
        <dbReference type="PROSITE" id="PS50089"/>
    </source>
</evidence>
<evidence type="ECO:0000313" key="19">
    <source>
        <dbReference type="EMBL" id="KDR21725.1"/>
    </source>
</evidence>
<dbReference type="FunCoup" id="A0A067RMA5">
    <property type="interactions" value="1714"/>
</dbReference>
<dbReference type="PROSITE" id="PS50089">
    <property type="entry name" value="ZF_RING_2"/>
    <property type="match status" value="1"/>
</dbReference>
<evidence type="ECO:0000256" key="10">
    <source>
        <dbReference type="ARBA" id="ARBA00022786"/>
    </source>
</evidence>
<dbReference type="InterPro" id="IPR012983">
    <property type="entry name" value="PHR"/>
</dbReference>
<feature type="repeat" description="RCC1" evidence="15">
    <location>
        <begin position="772"/>
        <end position="821"/>
    </location>
</feature>
<dbReference type="FunFam" id="2.60.120.820:FF:000003">
    <property type="entry name" value="E3 ubiquitin-protein ligase MYCBP2 isoform X2"/>
    <property type="match status" value="1"/>
</dbReference>
<dbReference type="Gene3D" id="3.30.40.10">
    <property type="entry name" value="Zinc/RING finger domain, C3HC4 (zinc finger)"/>
    <property type="match status" value="1"/>
</dbReference>
<evidence type="ECO:0000256" key="5">
    <source>
        <dbReference type="ARBA" id="ARBA00012249"/>
    </source>
</evidence>
<dbReference type="InterPro" id="IPR001841">
    <property type="entry name" value="Znf_RING"/>
</dbReference>
<dbReference type="InterPro" id="IPR017868">
    <property type="entry name" value="Filamin/ABP280_repeat-like"/>
</dbReference>
<dbReference type="InParanoid" id="A0A067RMA5"/>
<feature type="compositionally biased region" description="Polar residues" evidence="16">
    <location>
        <begin position="2804"/>
        <end position="2814"/>
    </location>
</feature>
<feature type="compositionally biased region" description="Low complexity" evidence="16">
    <location>
        <begin position="3257"/>
        <end position="3269"/>
    </location>
</feature>
<feature type="compositionally biased region" description="Basic and acidic residues" evidence="16">
    <location>
        <begin position="3101"/>
        <end position="3116"/>
    </location>
</feature>
<dbReference type="PROSITE" id="PS50012">
    <property type="entry name" value="RCC1_3"/>
    <property type="match status" value="1"/>
</dbReference>
<dbReference type="Gene3D" id="2.60.120.820">
    <property type="entry name" value="PHR domain"/>
    <property type="match status" value="2"/>
</dbReference>
<dbReference type="OMA" id="MAHPGCG"/>
<dbReference type="SMART" id="SM01337">
    <property type="entry name" value="APC10"/>
    <property type="match status" value="1"/>
</dbReference>
<feature type="compositionally biased region" description="Basic and acidic residues" evidence="16">
    <location>
        <begin position="2612"/>
        <end position="2628"/>
    </location>
</feature>
<evidence type="ECO:0000313" key="20">
    <source>
        <dbReference type="Proteomes" id="UP000027135"/>
    </source>
</evidence>
<feature type="compositionally biased region" description="Polar residues" evidence="16">
    <location>
        <begin position="2779"/>
        <end position="2792"/>
    </location>
</feature>
<evidence type="ECO:0000259" key="18">
    <source>
        <dbReference type="PROSITE" id="PS51284"/>
    </source>
</evidence>
<dbReference type="Pfam" id="PF03256">
    <property type="entry name" value="ANAPC10"/>
    <property type="match status" value="1"/>
</dbReference>
<evidence type="ECO:0000256" key="6">
    <source>
        <dbReference type="ARBA" id="ARBA00022679"/>
    </source>
</evidence>
<evidence type="ECO:0000256" key="11">
    <source>
        <dbReference type="ARBA" id="ARBA00022833"/>
    </source>
</evidence>
<feature type="compositionally biased region" description="Pro residues" evidence="16">
    <location>
        <begin position="3321"/>
        <end position="3330"/>
    </location>
</feature>
<evidence type="ECO:0000256" key="1">
    <source>
        <dbReference type="ARBA" id="ARBA00000333"/>
    </source>
</evidence>
<evidence type="ECO:0000256" key="16">
    <source>
        <dbReference type="SAM" id="MobiDB-lite"/>
    </source>
</evidence>
<feature type="region of interest" description="Disordered" evidence="16">
    <location>
        <begin position="2994"/>
        <end position="3022"/>
    </location>
</feature>
<comment type="subcellular location">
    <subcellularLocation>
        <location evidence="2">Cell projection</location>
        <location evidence="2">Axon</location>
    </subcellularLocation>
</comment>
<feature type="compositionally biased region" description="Basic and acidic residues" evidence="16">
    <location>
        <begin position="499"/>
        <end position="508"/>
    </location>
</feature>
<dbReference type="eggNOG" id="KOG1428">
    <property type="taxonomic scope" value="Eukaryota"/>
</dbReference>
<dbReference type="Pfam" id="PF13540">
    <property type="entry name" value="RCC1_2"/>
    <property type="match status" value="1"/>
</dbReference>
<feature type="region of interest" description="Disordered" evidence="16">
    <location>
        <begin position="3232"/>
        <end position="3269"/>
    </location>
</feature>
<dbReference type="GO" id="GO:0008582">
    <property type="term" value="P:regulation of synaptic assembly at neuromuscular junction"/>
    <property type="evidence" value="ECO:0007669"/>
    <property type="project" value="TreeGrafter"/>
</dbReference>
<keyword evidence="10" id="KW-0833">Ubl conjugation pathway</keyword>
<dbReference type="GO" id="GO:0099174">
    <property type="term" value="P:regulation of presynapse organization"/>
    <property type="evidence" value="ECO:0007669"/>
    <property type="project" value="UniProtKB-ARBA"/>
</dbReference>
<keyword evidence="7" id="KW-0479">Metal-binding</keyword>
<dbReference type="SMART" id="SM00184">
    <property type="entry name" value="RING"/>
    <property type="match status" value="1"/>
</dbReference>
<name>A0A067RMA5_ZOONE</name>
<evidence type="ECO:0000256" key="7">
    <source>
        <dbReference type="ARBA" id="ARBA00022723"/>
    </source>
</evidence>
<dbReference type="PROSITE" id="PS51284">
    <property type="entry name" value="DOC"/>
    <property type="match status" value="1"/>
</dbReference>
<evidence type="ECO:0000256" key="3">
    <source>
        <dbReference type="ARBA" id="ARBA00004906"/>
    </source>
</evidence>
<keyword evidence="11" id="KW-0862">Zinc</keyword>
<keyword evidence="9 14" id="KW-0863">Zinc-finger</keyword>
<feature type="region of interest" description="Disordered" evidence="16">
    <location>
        <begin position="2938"/>
        <end position="2966"/>
    </location>
</feature>
<feature type="non-terminal residue" evidence="19">
    <location>
        <position position="1"/>
    </location>
</feature>
<dbReference type="GO" id="GO:0005886">
    <property type="term" value="C:plasma membrane"/>
    <property type="evidence" value="ECO:0007669"/>
    <property type="project" value="TreeGrafter"/>
</dbReference>
<feature type="region of interest" description="Disordered" evidence="16">
    <location>
        <begin position="2597"/>
        <end position="2875"/>
    </location>
</feature>
<gene>
    <name evidence="19" type="ORF">L798_02782</name>
</gene>
<dbReference type="InterPro" id="IPR008979">
    <property type="entry name" value="Galactose-bd-like_sf"/>
</dbReference>
<dbReference type="Pfam" id="PF08005">
    <property type="entry name" value="PHR"/>
    <property type="match status" value="2"/>
</dbReference>
<reference evidence="19 20" key="1">
    <citation type="journal article" date="2014" name="Nat. Commun.">
        <title>Molecular traces of alternative social organization in a termite genome.</title>
        <authorList>
            <person name="Terrapon N."/>
            <person name="Li C."/>
            <person name="Robertson H.M."/>
            <person name="Ji L."/>
            <person name="Meng X."/>
            <person name="Booth W."/>
            <person name="Chen Z."/>
            <person name="Childers C.P."/>
            <person name="Glastad K.M."/>
            <person name="Gokhale K."/>
            <person name="Gowin J."/>
            <person name="Gronenberg W."/>
            <person name="Hermansen R.A."/>
            <person name="Hu H."/>
            <person name="Hunt B.G."/>
            <person name="Huylmans A.K."/>
            <person name="Khalil S.M."/>
            <person name="Mitchell R.D."/>
            <person name="Munoz-Torres M.C."/>
            <person name="Mustard J.A."/>
            <person name="Pan H."/>
            <person name="Reese J.T."/>
            <person name="Scharf M.E."/>
            <person name="Sun F."/>
            <person name="Vogel H."/>
            <person name="Xiao J."/>
            <person name="Yang W."/>
            <person name="Yang Z."/>
            <person name="Yang Z."/>
            <person name="Zhou J."/>
            <person name="Zhu J."/>
            <person name="Brent C.S."/>
            <person name="Elsik C.G."/>
            <person name="Goodisman M.A."/>
            <person name="Liberles D.A."/>
            <person name="Roe R.M."/>
            <person name="Vargo E.L."/>
            <person name="Vilcinskas A."/>
            <person name="Wang J."/>
            <person name="Bornberg-Bauer E."/>
            <person name="Korb J."/>
            <person name="Zhang G."/>
            <person name="Liebig J."/>
        </authorList>
    </citation>
    <scope>NUCLEOTIDE SEQUENCE [LARGE SCALE GENOMIC DNA]</scope>
    <source>
        <tissue evidence="19">Whole organism</tissue>
    </source>
</reference>
<dbReference type="GO" id="GO:0061630">
    <property type="term" value="F:ubiquitin protein ligase activity"/>
    <property type="evidence" value="ECO:0007669"/>
    <property type="project" value="UniProtKB-EC"/>
</dbReference>
<dbReference type="FunFam" id="2.60.120.260:FF:000011">
    <property type="entry name" value="E3 ubiquitin-protein ligase MYCBP2 isoform X1"/>
    <property type="match status" value="1"/>
</dbReference>
<evidence type="ECO:0000256" key="12">
    <source>
        <dbReference type="ARBA" id="ARBA00023273"/>
    </source>
</evidence>
<evidence type="ECO:0000256" key="8">
    <source>
        <dbReference type="ARBA" id="ARBA00022737"/>
    </source>
</evidence>
<dbReference type="PRINTS" id="PR00633">
    <property type="entry name" value="RCCNDNSATION"/>
</dbReference>
<dbReference type="Proteomes" id="UP000027135">
    <property type="component" value="Unassembled WGS sequence"/>
</dbReference>
<feature type="repeat" description="Filamin" evidence="13">
    <location>
        <begin position="2222"/>
        <end position="2278"/>
    </location>
</feature>
<sequence>IESCGDVTNLSGPPEVELPSNASSFAVFASVRLAVLERWMKQACQIYLSSSSSFPPIDGSSEIDSDSEENTDKIREVPPLRVPKIVGVGLRSVFELIRESRSSHPLLCTKALVALLDVVQGQQPEGLKNEPTEVTDPLFDLLLDLATSHGPESAAANDGSHLTAVGCACLLSLVVVRGDTGKLLSATAALLMCPRALASQNIHMPAVLTALQRSVHGVLLGKVVRPDWITHGVPKNSRVDTFHVKMSGDMYNASLSAKSLASDGQFLYLYTSRGLLKIGSGYGGTIKGHVYLHKAEFHFDDRGWLGYANGLLYFKNLNKKGCELLAVDKESFRVSEVVNLEGKDWGACVMFSDGENLGMITSAKDDGFVVRMVNPASSPVVSVNELPLKLARKCLDVFGTASFDEDANIHTIHTGCDEETVVIAAGKDFGLSRINSGKILYCGKSSSLGIKQGGLRSGKWAELPVTKSPKVVHFAIGHEGLHAILLAEDGTVFFAGTARRGEDGDQNKARRQPKPVKPKKMIKVDGLNIVHAACNNGTTALVSKEGELLMFGKDTAHCDSSTGLVTDLKDVHVTQVSLGKAHTVALTNKGHVYTFGINNKGQCGRDFAAQIKEVPMVVAMETTGEEEADNEELDWEDAQETMCPPGKHKWKHDLCMVCTVCRECTGYSISCLSSMRPDRNPGQECGCGEGDSGCAECGCCRICARENVDNSELAILGPSGAGRHGARLQDHLQRRLDERKQRQRGRLASGSTKHCLKMKGVNTRAVLLLQSGEVMTFGSNTYGQLGIGDLLPRGGPTLVKLAWHAVHVAAGSNHTAVLNNKGEVYTFGSYQKGQLGRPSPAIGHELPVTSNKKDDCLCRDGPWYSYPGPVPNIGPRHGRRATWVGASGDQTYLKIDESLINSLSLTRSTVMANKTSIILLPAQNDHANSFKCLAINKRDGNCSSFSGVDQVDFSNTATCLDPLYNVLWSYHPGTHDVTCYNVVACESRATAFLPPSILSPELALPVVASCFVTRSQAALHLLSCLDTLTHAQDQHFTVREDSEDNQAGCGKVYSREDFSAVTRFESHGGGWGYSGHSIEAVRFMADTDILLGGFGLFGGRGEYTGKIKLFDIGVDGGEQETDGEMLAETEEVPYECGPRQKYPMLFEEPVPLQANRWYVAWARVSGPSSDCGSSGQGMVTTEDQVVFYFKSSKKSNNGTDVNAGQIPQLLYRVVTPENRTPNRQTEHSEPVYVLSREFSRAVSKECFQSLLALLQWSWNTFKAGLVDISHISSSTSGHLAALLDLERLVYISQASLRLLRTYTNEIYPNQVGSKKIPAESVRLAECVGDVRALLRQILSDSIPSTSVTRKSGKNRSLKSSTPYNKMTASILKECHETFVSCFHAFYPTAFLKWTCLCDLLALMDKGDDGMQGNCDRLLSAVLASLCSPTVRLRSTFPILNSVLDTSDSSLKRQLSPSDNTGLPMMPCVDGHHYPILVEQMSYRSQLEGSGMIGNWLFQEVLERLLDLVTVPVKQSLCQEKTIHSSELVQNCCHLLARVVAELASQSSGTDEDLQGACGRVLHTTPSRFTRTNQSRTWNTGNGSPDAICFSVDRSGIVIAGVCVYGGVGTYEYELELLDDQNNSGNDPSHTQRWNSLEMARGTFGPDDCVADVAEVKFDRPVPIKENVKYAVRLRNHGGRTSNGDGGLSSVKGPDGTTFAFSTCSLSFNGTTQTRGQIPQILYYSNPQDSESQQTSKAWAELQACKCTLSMTSAIVQRCNDLMALARERAEDQIATEVLGSACILTTLLPLILAHISPLATLDPRSGVQVLNLIQELLPHVAALNLLNSNMHQSTGSLDSVGGQDSQGYFQPSAMCTTSHHYAWVESDHPYKPATVSNYRVSFPESVKWLCIEFDPQCGTAQAEDSLQLYIPSLPSNLVAKQTVEDCDVESSPVPYWPVLQKFNRGSNNWPQMAVVLPGNEVIFSLETASDYVKDEKACSYGFRCLVVGYEWHSNPGEGLKHLETELSFLGGMCAASLMKKDLLLPPVSVEEMDEDMDMVEELAQHVYRSHSALLSKGFALANPPTITQALEGILPFSCHSNERLFLKDFVHCVPGTSGGRLSRWLQPDSYVDPAHCEVLYSRDDMRCGWPAIVTVVTKDQYGDIVHVPNLKIEVKAVPIDKKEIGDSDQGRKMRRVSQPDALTFGGHAHPSLDTPYEVTVKDKMCYYAITIMKAYENYSFEELRFTSPAIKRSSENMLVRPNSDGTYSATWTPGSVGWYSVLVTIDGYDMEEAYKVEVKEPPQGMTPPTQSVVKKAPHQPSRLRKFVAKNSAGLRIRAHPSLQSEQIGIVHVNGTIAFIDEIHNDDGVWLRLSQDTIHQYCSNGHGEAWCLQYNQHLGKTLLLPVEEPKSILDQVIKETIMRKLPEVSNKRAKSSTVCGPGEYQVIKCGASGHNVRSRPNLKASPVGMLVLGNHVTVVDHVVNGEGTWVQLDKDTMRKFCFNTEGEAWSLALSRSDVVYLRKDGVVDEEFTVEDGTHIDENRFSPHKRGFDFSSNTNATAFASADGTGFNFGSVMPFNKDTPQLGSAGSSNINPFVFGAFAQENKYIHDILHVPDGKCDKPELSPKPSLPQSRERNRDREKEKDRESGKFSALQKWLKGEEGRHSSERRGSSGRDLPPELVGVSVKDLVKAIGESRANGNGVTPPGTPRRTSRSSSPKACPGGGLSPRLSRSSSPVSIPVSGAMVDSQHSAVSHRRGSTQSDTSALVSSLTHDLSQSPSGCTTTANTRDLSPSPSSSSLQMRSDGSPNSTPGTPRKNEQVPRAVTQTGTQTSPESVAASMKGHFSIGASGNKEERLSPKLGRKDRSGTGSKARSSKRAMSPAPTQQSSSNRDHNITLTKEPVKEAVSPSIAESLRAIFAAFLWHEGVVHDAMACASFLKFHPSLPKQGALVVTRQPVGGAGGGGVAERRRSELTKEQRARQRHSVEVSTAGNYLHIQPSTLETLTRSAANANANRNRAKKQHGEAVIKEESGGSSGGGSAAAAGDVVDKLASLPETSFHTVAVLPPALKSLVYLWEELSTNCLQAIMQQVVLPSPTMPARPTKKSLSADKMVSAMGSKGLQDSKEQRGANEREISSKKAGRKKKEWKPMGRVNLLGEVAGGLAGGAAMLGAGVGGIERETVCELCGNMYPHPVTYHMRQVHPGCGGHAGGKGYNSGGNFCVGWAGNCGDGGVGGSSWYLVCDTCREKYLRSKKQSGLPGKDKSGSSKKSSLGRKKSAGPGSSSKLLSPTASSAPLETHIIMRNNAMFLLDLASAAGSVFPSHQHRRISVNNMPSVSENYSPPDPPGPFSPAGPFQCLQALGIHPSQQIHEDQQFLEETFRRQTIQQSLVEAAFSGNLHLGAPLGLRPLSEGPLSDNESEGSKGRTFHRSVSMGTNGAPWSRREGDGRVIMMRKRNNSSGEMASDGGSSLLCYPSAALQKLVPCMDQSAIVSEHFKGCMLDILNRPVMSFLLQQHNLEALQLAMRQALRKATCRVYAMQALNWLLRSVTQPTCLHDLLWWFVAALMPAPPDPDAEGEEDNSRTDKKDEHDLHGVCEHPLSDISIAGEAVHPLPSTFHTLLQTIADLMLLLPMGSALQQMAIRCWGLRFTQSDHMFLHRSHVFSNISKILSRSEEEQDDISMSMHESHQSTYSQVTSCVETLKDLTANVEIKASSRQAMVGSLTDSSTETFWESGDEDRNKTKTITIVCASQSFPRMIYIHIDNCRDLANKVSSVTFQSGPNVDELYKLRQVEVENRSTGWVSCPVLDARHTVVRLELKGPDNSLRLRQIRVLGEIEGESLKLGRQHSAQTIQQRNCETETLRVFRLITSQVFGKLILGEQPLDAEGEEGKGEGEESNDLKEHMVGILFSRSKLTHLQKQVCMHIVQAIRKEATRVREEWESLLCSAHTAPSGGSFSSGHSLEAPKSADTYCFEMLSMVLALSGSSVGQAYLSHQYGLLRDLLSLLHTGSARVQRQVTSLLRRMLPEISPAILGNVMSIDRLPPTDFSIVSAANKAPLEPEPQFDIHRLGILDVFLSCVAKALTVQVKVKGKDASGGKGLTTVTLATSIHPRDFVGSRWWLRGCITRKLAEVIIQLMKDMAAGKLSEAWANVTKSAVAENILNLTKLEDLHRTPSDCLRTPTLWLALASLCVLDSEHVERLSSGQWSGAADGQPPPPRPTCSNHDDGETGAIIQCNVCGNLCADCDRFLHLHRRTRLHQRQVCKEEEEAIKVDLHEGCGRTKLFWVMALADSCTLKAMVEFREGTRSKPAGVASGVCRFCGTTGNSEHARNACNKLHPCGHMCGGIKGEAVCLPCLHGCSAKPTLKQDADDMCMICFTEALSCAPAIQLKCGHVFHYHCCRCVLMKRWVGPRITFAFSQCPICKVMLTEFLEHPVLSELLVPVKELYEDVQRKAMMRLEYEGLHKVEAITSPGARFHNDPASYAMDRYAYYVCYKCNKAYYGGEARCDAEVGEEYDPTELVCGACSDVSRAQMCPKHGTDFLEYKCRYCCSVAVFFCFGTTHFCNACHDDFQRVTNIPRLELPSCPAG</sequence>
<evidence type="ECO:0000256" key="13">
    <source>
        <dbReference type="PROSITE-ProRule" id="PRU00087"/>
    </source>
</evidence>
<dbReference type="GO" id="GO:0007411">
    <property type="term" value="P:axon guidance"/>
    <property type="evidence" value="ECO:0007669"/>
    <property type="project" value="TreeGrafter"/>
</dbReference>
<dbReference type="InterPro" id="IPR013783">
    <property type="entry name" value="Ig-like_fold"/>
</dbReference>
<dbReference type="InterPro" id="IPR000408">
    <property type="entry name" value="Reg_chr_condens"/>
</dbReference>
<dbReference type="UniPathway" id="UPA00143"/>
<evidence type="ECO:0000256" key="9">
    <source>
        <dbReference type="ARBA" id="ARBA00022771"/>
    </source>
</evidence>